<dbReference type="AlphaFoldDB" id="A0A0A9FME6"/>
<evidence type="ECO:0000256" key="1">
    <source>
        <dbReference type="SAM" id="Phobius"/>
    </source>
</evidence>
<evidence type="ECO:0000313" key="2">
    <source>
        <dbReference type="EMBL" id="JAE11306.1"/>
    </source>
</evidence>
<organism evidence="2">
    <name type="scientific">Arundo donax</name>
    <name type="common">Giant reed</name>
    <name type="synonym">Donax arundinaceus</name>
    <dbReference type="NCBI Taxonomy" id="35708"/>
    <lineage>
        <taxon>Eukaryota</taxon>
        <taxon>Viridiplantae</taxon>
        <taxon>Streptophyta</taxon>
        <taxon>Embryophyta</taxon>
        <taxon>Tracheophyta</taxon>
        <taxon>Spermatophyta</taxon>
        <taxon>Magnoliopsida</taxon>
        <taxon>Liliopsida</taxon>
        <taxon>Poales</taxon>
        <taxon>Poaceae</taxon>
        <taxon>PACMAD clade</taxon>
        <taxon>Arundinoideae</taxon>
        <taxon>Arundineae</taxon>
        <taxon>Arundo</taxon>
    </lineage>
</organism>
<reference evidence="2" key="2">
    <citation type="journal article" date="2015" name="Data Brief">
        <title>Shoot transcriptome of the giant reed, Arundo donax.</title>
        <authorList>
            <person name="Barrero R.A."/>
            <person name="Guerrero F.D."/>
            <person name="Moolhuijzen P."/>
            <person name="Goolsby J.A."/>
            <person name="Tidwell J."/>
            <person name="Bellgard S.E."/>
            <person name="Bellgard M.I."/>
        </authorList>
    </citation>
    <scope>NUCLEOTIDE SEQUENCE</scope>
    <source>
        <tissue evidence="2">Shoot tissue taken approximately 20 cm above the soil surface</tissue>
    </source>
</reference>
<keyword evidence="1" id="KW-0472">Membrane</keyword>
<protein>
    <submittedName>
        <fullName evidence="2">Uncharacterized protein</fullName>
    </submittedName>
</protein>
<reference evidence="2" key="1">
    <citation type="submission" date="2014-09" db="EMBL/GenBank/DDBJ databases">
        <authorList>
            <person name="Magalhaes I.L.F."/>
            <person name="Oliveira U."/>
            <person name="Santos F.R."/>
            <person name="Vidigal T.H.D.A."/>
            <person name="Brescovit A.D."/>
            <person name="Santos A.J."/>
        </authorList>
    </citation>
    <scope>NUCLEOTIDE SEQUENCE</scope>
    <source>
        <tissue evidence="2">Shoot tissue taken approximately 20 cm above the soil surface</tissue>
    </source>
</reference>
<name>A0A0A9FME6_ARUDO</name>
<dbReference type="EMBL" id="GBRH01186590">
    <property type="protein sequence ID" value="JAE11306.1"/>
    <property type="molecule type" value="Transcribed_RNA"/>
</dbReference>
<proteinExistence type="predicted"/>
<keyword evidence="1" id="KW-0812">Transmembrane</keyword>
<keyword evidence="1" id="KW-1133">Transmembrane helix</keyword>
<feature type="transmembrane region" description="Helical" evidence="1">
    <location>
        <begin position="20"/>
        <end position="37"/>
    </location>
</feature>
<sequence>MSVIPREIRCSYGPMQNLVMFRLCIKACSVLIFVVFLKGSNCG</sequence>
<accession>A0A0A9FME6</accession>